<dbReference type="Pfam" id="PF16543">
    <property type="entry name" value="DFRP_C"/>
    <property type="match status" value="1"/>
</dbReference>
<feature type="domain" description="RWD" evidence="2">
    <location>
        <begin position="9"/>
        <end position="120"/>
    </location>
</feature>
<dbReference type="InterPro" id="IPR032378">
    <property type="entry name" value="ZC3H15/TMA46_C"/>
</dbReference>
<evidence type="ECO:0000313" key="4">
    <source>
        <dbReference type="Proteomes" id="UP000193719"/>
    </source>
</evidence>
<proteinExistence type="predicted"/>
<dbReference type="STRING" id="1754191.A0A1Y1VDM1"/>
<dbReference type="InterPro" id="IPR006575">
    <property type="entry name" value="RWD_dom"/>
</dbReference>
<dbReference type="GO" id="GO:0009893">
    <property type="term" value="P:positive regulation of metabolic process"/>
    <property type="evidence" value="ECO:0007669"/>
    <property type="project" value="UniProtKB-ARBA"/>
</dbReference>
<reference evidence="3 4" key="1">
    <citation type="submission" date="2016-08" db="EMBL/GenBank/DDBJ databases">
        <title>Genomes of anaerobic fungi encode conserved fungal cellulosomes for biomass hydrolysis.</title>
        <authorList>
            <consortium name="DOE Joint Genome Institute"/>
            <person name="Haitjema C.H."/>
            <person name="Gilmore S.P."/>
            <person name="Henske J.K."/>
            <person name="Solomon K.V."/>
            <person name="De Groot R."/>
            <person name="Kuo A."/>
            <person name="Mondo S.J."/>
            <person name="Salamov A.A."/>
            <person name="Labutti K."/>
            <person name="Zhao Z."/>
            <person name="Chiniquy J."/>
            <person name="Barry K."/>
            <person name="Brewer H.M."/>
            <person name="Purvine S.O."/>
            <person name="Wright A.T."/>
            <person name="Boxma B."/>
            <person name="Van Alen T."/>
            <person name="Hackstein J.H."/>
            <person name="Baker S.E."/>
            <person name="Grigoriev I.V."/>
            <person name="O'Malley M.A."/>
        </authorList>
    </citation>
    <scope>NUCLEOTIDE SEQUENCE [LARGE SCALE GENOMIC DNA]</scope>
    <source>
        <strain evidence="4">finn</strain>
    </source>
</reference>
<dbReference type="FunFam" id="3.10.110.10:FF:000050">
    <property type="entry name" value="eIF-2-alpha kinase GCN2"/>
    <property type="match status" value="1"/>
</dbReference>
<dbReference type="AlphaFoldDB" id="A0A1Y1VDM1"/>
<dbReference type="PROSITE" id="PS50908">
    <property type="entry name" value="RWD"/>
    <property type="match status" value="1"/>
</dbReference>
<accession>A0A1Y1VDM1</accession>
<dbReference type="InterPro" id="IPR040213">
    <property type="entry name" value="GIR2-like"/>
</dbReference>
<dbReference type="SUPFAM" id="SSF54495">
    <property type="entry name" value="UBC-like"/>
    <property type="match status" value="1"/>
</dbReference>
<dbReference type="InterPro" id="IPR016135">
    <property type="entry name" value="UBQ-conjugating_enzyme/RWD"/>
</dbReference>
<name>A0A1Y1VDM1_9FUNG</name>
<dbReference type="Pfam" id="PF05773">
    <property type="entry name" value="RWD"/>
    <property type="match status" value="1"/>
</dbReference>
<dbReference type="Proteomes" id="UP000193719">
    <property type="component" value="Unassembled WGS sequence"/>
</dbReference>
<dbReference type="Gene3D" id="3.10.110.10">
    <property type="entry name" value="Ubiquitin Conjugating Enzyme"/>
    <property type="match status" value="1"/>
</dbReference>
<dbReference type="GO" id="GO:0033554">
    <property type="term" value="P:cellular response to stress"/>
    <property type="evidence" value="ECO:0007669"/>
    <property type="project" value="UniProtKB-ARBA"/>
</dbReference>
<dbReference type="GO" id="GO:0051246">
    <property type="term" value="P:regulation of protein metabolic process"/>
    <property type="evidence" value="ECO:0007669"/>
    <property type="project" value="UniProtKB-ARBA"/>
</dbReference>
<feature type="region of interest" description="Disordered" evidence="1">
    <location>
        <begin position="124"/>
        <end position="148"/>
    </location>
</feature>
<reference evidence="3 4" key="2">
    <citation type="submission" date="2016-08" db="EMBL/GenBank/DDBJ databases">
        <title>Pervasive Adenine N6-methylation of Active Genes in Fungi.</title>
        <authorList>
            <consortium name="DOE Joint Genome Institute"/>
            <person name="Mondo S.J."/>
            <person name="Dannebaum R.O."/>
            <person name="Kuo R.C."/>
            <person name="Labutti K."/>
            <person name="Haridas S."/>
            <person name="Kuo A."/>
            <person name="Salamov A."/>
            <person name="Ahrendt S.R."/>
            <person name="Lipzen A."/>
            <person name="Sullivan W."/>
            <person name="Andreopoulos W.B."/>
            <person name="Clum A."/>
            <person name="Lindquist E."/>
            <person name="Daum C."/>
            <person name="Ramamoorthy G.K."/>
            <person name="Gryganskyi A."/>
            <person name="Culley D."/>
            <person name="Magnuson J.K."/>
            <person name="James T.Y."/>
            <person name="O'Malley M.A."/>
            <person name="Stajich J.E."/>
            <person name="Spatafora J.W."/>
            <person name="Visel A."/>
            <person name="Grigoriev I.V."/>
        </authorList>
    </citation>
    <scope>NUCLEOTIDE SEQUENCE [LARGE SCALE GENOMIC DNA]</scope>
    <source>
        <strain evidence="4">finn</strain>
    </source>
</reference>
<comment type="caution">
    <text evidence="3">The sequence shown here is derived from an EMBL/GenBank/DDBJ whole genome shotgun (WGS) entry which is preliminary data.</text>
</comment>
<dbReference type="PANTHER" id="PTHR12292">
    <property type="entry name" value="RWD DOMAIN-CONTAINING PROTEIN"/>
    <property type="match status" value="1"/>
</dbReference>
<dbReference type="EMBL" id="MCFH01000012">
    <property type="protein sequence ID" value="ORX53716.1"/>
    <property type="molecule type" value="Genomic_DNA"/>
</dbReference>
<protein>
    <recommendedName>
        <fullName evidence="2">RWD domain-containing protein</fullName>
    </recommendedName>
</protein>
<evidence type="ECO:0000313" key="3">
    <source>
        <dbReference type="EMBL" id="ORX53716.1"/>
    </source>
</evidence>
<evidence type="ECO:0000259" key="2">
    <source>
        <dbReference type="PROSITE" id="PS50908"/>
    </source>
</evidence>
<dbReference type="GO" id="GO:0010468">
    <property type="term" value="P:regulation of gene expression"/>
    <property type="evidence" value="ECO:0007669"/>
    <property type="project" value="UniProtKB-ARBA"/>
</dbReference>
<dbReference type="OrthoDB" id="277175at2759"/>
<keyword evidence="4" id="KW-1185">Reference proteome</keyword>
<dbReference type="Gene3D" id="6.20.400.10">
    <property type="match status" value="1"/>
</dbReference>
<evidence type="ECO:0000256" key="1">
    <source>
        <dbReference type="SAM" id="MobiDB-lite"/>
    </source>
</evidence>
<gene>
    <name evidence="3" type="ORF">BCR36DRAFT_582002</name>
</gene>
<organism evidence="3 4">
    <name type="scientific">Piromyces finnis</name>
    <dbReference type="NCBI Taxonomy" id="1754191"/>
    <lineage>
        <taxon>Eukaryota</taxon>
        <taxon>Fungi</taxon>
        <taxon>Fungi incertae sedis</taxon>
        <taxon>Chytridiomycota</taxon>
        <taxon>Chytridiomycota incertae sedis</taxon>
        <taxon>Neocallimastigomycetes</taxon>
        <taxon>Neocallimastigales</taxon>
        <taxon>Neocallimastigaceae</taxon>
        <taxon>Piromyces</taxon>
    </lineage>
</organism>
<sequence length="251" mass="29866">MDYKEEQQQELEALESIYFDEFEKLNDEPPSFRILIEAQDPYEDFGDDEPHDIIKCYLYIEYPSTYPEEKPIMEIQDYEGLDESDVSTLLEELDQAAEENIGMGMVFTLSSQLKETIDNLAVERKEQKEREEEERIRREEEEERKRHEGTKVTVESFLEWKARFDQEQKELEEENQLKQKKKNEFKKVKNVLTGRQLFEQDTTLLDSDKAFAEEGDVEVDLALFEDEMDNLDLSDEEDEDEFILANHLTED</sequence>
<dbReference type="SMART" id="SM00591">
    <property type="entry name" value="RWD"/>
    <property type="match status" value="1"/>
</dbReference>